<dbReference type="PANTHER" id="PTHR23514">
    <property type="entry name" value="BYPASS OF STOP CODON PROTEIN 6"/>
    <property type="match status" value="1"/>
</dbReference>
<dbReference type="Gene3D" id="1.20.1250.20">
    <property type="entry name" value="MFS general substrate transporter like domains"/>
    <property type="match status" value="2"/>
</dbReference>
<evidence type="ECO:0000313" key="8">
    <source>
        <dbReference type="Proteomes" id="UP000004691"/>
    </source>
</evidence>
<dbReference type="eggNOG" id="COG2223">
    <property type="taxonomic scope" value="Bacteria"/>
</dbReference>
<feature type="transmembrane region" description="Helical" evidence="5">
    <location>
        <begin position="273"/>
        <end position="295"/>
    </location>
</feature>
<evidence type="ECO:0000256" key="3">
    <source>
        <dbReference type="ARBA" id="ARBA00022989"/>
    </source>
</evidence>
<dbReference type="Pfam" id="PF07690">
    <property type="entry name" value="MFS_1"/>
    <property type="match status" value="1"/>
</dbReference>
<feature type="transmembrane region" description="Helical" evidence="5">
    <location>
        <begin position="53"/>
        <end position="71"/>
    </location>
</feature>
<feature type="transmembrane region" description="Helical" evidence="5">
    <location>
        <begin position="78"/>
        <end position="97"/>
    </location>
</feature>
<feature type="transmembrane region" description="Helical" evidence="5">
    <location>
        <begin position="327"/>
        <end position="351"/>
    </location>
</feature>
<feature type="transmembrane region" description="Helical" evidence="5">
    <location>
        <begin position="166"/>
        <end position="189"/>
    </location>
</feature>
<gene>
    <name evidence="7" type="ORF">SacxiDRAFT_0532</name>
</gene>
<dbReference type="PROSITE" id="PS50850">
    <property type="entry name" value="MFS"/>
    <property type="match status" value="1"/>
</dbReference>
<keyword evidence="8" id="KW-1185">Reference proteome</keyword>
<dbReference type="Proteomes" id="UP000004691">
    <property type="component" value="Unassembled WGS sequence"/>
</dbReference>
<protein>
    <submittedName>
        <fullName evidence="7">Arabinose efflux permease family protein</fullName>
    </submittedName>
</protein>
<feature type="transmembrane region" description="Helical" evidence="5">
    <location>
        <begin position="12"/>
        <end position="33"/>
    </location>
</feature>
<dbReference type="InterPro" id="IPR011701">
    <property type="entry name" value="MFS"/>
</dbReference>
<evidence type="ECO:0000259" key="6">
    <source>
        <dbReference type="PROSITE" id="PS50850"/>
    </source>
</evidence>
<dbReference type="InterPro" id="IPR051788">
    <property type="entry name" value="MFS_Transporter"/>
</dbReference>
<dbReference type="EMBL" id="JH636049">
    <property type="protein sequence ID" value="EID52807.1"/>
    <property type="molecule type" value="Genomic_DNA"/>
</dbReference>
<sequence>MTSTLGSSRRSASTRVAIATLFFALGAGFGSWVVRIPDVQHQLGLSHGTLGTALLAASVGALIGMPLVGYLSTRVDAAVLTTSTAVVFTMSLALPAVAPDLGLLIAALFVLGVGNGALGATMNAQGALFERDTGRLVLASFHGVFSVGGLLGSLVAGWAGGAGMSAAVHLACVAAVLTSLVLGAARFLIHDLPRHSSSVLALPDRRIALFGLVAFCGLLCEGAVSDWSAVLLRDARDVSPGLVGLGYTAFALSMAAMRFCGDVVVGRLGPRSTVRLAGCAAVAGSAIIVVAQAAWLAMVGFAVLGIGLAVVFPTVISVVSRREAQPAVAVSALSTVGYVGFLAGPPLIGYLADATTLPHALLVLVGCSVAIVLSGQIMPRRDDAPVPV</sequence>
<comment type="subcellular location">
    <subcellularLocation>
        <location evidence="1">Cell membrane</location>
        <topology evidence="1">Multi-pass membrane protein</topology>
    </subcellularLocation>
</comment>
<feature type="transmembrane region" description="Helical" evidence="5">
    <location>
        <begin position="357"/>
        <end position="375"/>
    </location>
</feature>
<name>I0UY54_9PSEU</name>
<evidence type="ECO:0000256" key="4">
    <source>
        <dbReference type="ARBA" id="ARBA00023136"/>
    </source>
</evidence>
<dbReference type="RefSeq" id="WP_006236912.1">
    <property type="nucleotide sequence ID" value="NZ_JH636049.1"/>
</dbReference>
<dbReference type="GO" id="GO:0022857">
    <property type="term" value="F:transmembrane transporter activity"/>
    <property type="evidence" value="ECO:0007669"/>
    <property type="project" value="InterPro"/>
</dbReference>
<dbReference type="HOGENOM" id="CLU_035309_1_0_11"/>
<dbReference type="OrthoDB" id="151222at2"/>
<evidence type="ECO:0000256" key="1">
    <source>
        <dbReference type="ARBA" id="ARBA00004651"/>
    </source>
</evidence>
<dbReference type="InterPro" id="IPR020846">
    <property type="entry name" value="MFS_dom"/>
</dbReference>
<dbReference type="CDD" id="cd17393">
    <property type="entry name" value="MFS_MosC_like"/>
    <property type="match status" value="1"/>
</dbReference>
<feature type="transmembrane region" description="Helical" evidence="5">
    <location>
        <begin position="103"/>
        <end position="124"/>
    </location>
</feature>
<feature type="transmembrane region" description="Helical" evidence="5">
    <location>
        <begin position="209"/>
        <end position="230"/>
    </location>
</feature>
<proteinExistence type="predicted"/>
<reference evidence="7 8" key="1">
    <citation type="submission" date="2012-01" db="EMBL/GenBank/DDBJ databases">
        <title>Improved High-Quality Draft sequence of Saccharomonospora xinjiangensis XJ-54.</title>
        <authorList>
            <consortium name="US DOE Joint Genome Institute"/>
            <person name="Lucas S."/>
            <person name="Han J."/>
            <person name="Lapidus A."/>
            <person name="Cheng J.-F."/>
            <person name="Goodwin L."/>
            <person name="Pitluck S."/>
            <person name="Peters L."/>
            <person name="Mikhailova N."/>
            <person name="Teshima H."/>
            <person name="Detter J.C."/>
            <person name="Han C."/>
            <person name="Tapia R."/>
            <person name="Land M."/>
            <person name="Hauser L."/>
            <person name="Kyrpides N."/>
            <person name="Ivanova N."/>
            <person name="Pagani I."/>
            <person name="Brambilla E.-M."/>
            <person name="Klenk H.-P."/>
            <person name="Woyke T."/>
        </authorList>
    </citation>
    <scope>NUCLEOTIDE SEQUENCE [LARGE SCALE GENOMIC DNA]</scope>
    <source>
        <strain evidence="7 8">XJ-54</strain>
    </source>
</reference>
<evidence type="ECO:0000256" key="5">
    <source>
        <dbReference type="SAM" id="Phobius"/>
    </source>
</evidence>
<feature type="domain" description="Major facilitator superfamily (MFS) profile" evidence="6">
    <location>
        <begin position="12"/>
        <end position="382"/>
    </location>
</feature>
<dbReference type="SUPFAM" id="SSF103473">
    <property type="entry name" value="MFS general substrate transporter"/>
    <property type="match status" value="1"/>
</dbReference>
<evidence type="ECO:0000313" key="7">
    <source>
        <dbReference type="EMBL" id="EID52807.1"/>
    </source>
</evidence>
<dbReference type="InterPro" id="IPR036259">
    <property type="entry name" value="MFS_trans_sf"/>
</dbReference>
<dbReference type="AlphaFoldDB" id="I0UY54"/>
<feature type="transmembrane region" description="Helical" evidence="5">
    <location>
        <begin position="301"/>
        <end position="320"/>
    </location>
</feature>
<keyword evidence="2 5" id="KW-0812">Transmembrane</keyword>
<dbReference type="GO" id="GO:0005886">
    <property type="term" value="C:plasma membrane"/>
    <property type="evidence" value="ECO:0007669"/>
    <property type="project" value="UniProtKB-SubCell"/>
</dbReference>
<feature type="transmembrane region" description="Helical" evidence="5">
    <location>
        <begin position="136"/>
        <end position="160"/>
    </location>
</feature>
<dbReference type="PANTHER" id="PTHR23514:SF13">
    <property type="entry name" value="INNER MEMBRANE PROTEIN YBJJ"/>
    <property type="match status" value="1"/>
</dbReference>
<keyword evidence="3 5" id="KW-1133">Transmembrane helix</keyword>
<evidence type="ECO:0000256" key="2">
    <source>
        <dbReference type="ARBA" id="ARBA00022692"/>
    </source>
</evidence>
<feature type="transmembrane region" description="Helical" evidence="5">
    <location>
        <begin position="242"/>
        <end position="261"/>
    </location>
</feature>
<organism evidence="7 8">
    <name type="scientific">Saccharomonospora xinjiangensis XJ-54</name>
    <dbReference type="NCBI Taxonomy" id="882086"/>
    <lineage>
        <taxon>Bacteria</taxon>
        <taxon>Bacillati</taxon>
        <taxon>Actinomycetota</taxon>
        <taxon>Actinomycetes</taxon>
        <taxon>Pseudonocardiales</taxon>
        <taxon>Pseudonocardiaceae</taxon>
        <taxon>Saccharomonospora</taxon>
    </lineage>
</organism>
<accession>I0UY54</accession>
<keyword evidence="4 5" id="KW-0472">Membrane</keyword>